<gene>
    <name evidence="1" type="ORF">STAS_05035</name>
</gene>
<reference evidence="2" key="1">
    <citation type="journal article" date="2019" name="Curr. Biol.">
        <title>Genome Sequence of Striga asiatica Provides Insight into the Evolution of Plant Parasitism.</title>
        <authorList>
            <person name="Yoshida S."/>
            <person name="Kim S."/>
            <person name="Wafula E.K."/>
            <person name="Tanskanen J."/>
            <person name="Kim Y.M."/>
            <person name="Honaas L."/>
            <person name="Yang Z."/>
            <person name="Spallek T."/>
            <person name="Conn C.E."/>
            <person name="Ichihashi Y."/>
            <person name="Cheong K."/>
            <person name="Cui S."/>
            <person name="Der J.P."/>
            <person name="Gundlach H."/>
            <person name="Jiao Y."/>
            <person name="Hori C."/>
            <person name="Ishida J.K."/>
            <person name="Kasahara H."/>
            <person name="Kiba T."/>
            <person name="Kim M.S."/>
            <person name="Koo N."/>
            <person name="Laohavisit A."/>
            <person name="Lee Y.H."/>
            <person name="Lumba S."/>
            <person name="McCourt P."/>
            <person name="Mortimer J.C."/>
            <person name="Mutuku J.M."/>
            <person name="Nomura T."/>
            <person name="Sasaki-Sekimoto Y."/>
            <person name="Seto Y."/>
            <person name="Wang Y."/>
            <person name="Wakatake T."/>
            <person name="Sakakibara H."/>
            <person name="Demura T."/>
            <person name="Yamaguchi S."/>
            <person name="Yoneyama K."/>
            <person name="Manabe R.I."/>
            <person name="Nelson D.C."/>
            <person name="Schulman A.H."/>
            <person name="Timko M.P."/>
            <person name="dePamphilis C.W."/>
            <person name="Choi D."/>
            <person name="Shirasu K."/>
        </authorList>
    </citation>
    <scope>NUCLEOTIDE SEQUENCE [LARGE SCALE GENOMIC DNA]</scope>
    <source>
        <strain evidence="2">cv. UVA1</strain>
    </source>
</reference>
<evidence type="ECO:0000313" key="2">
    <source>
        <dbReference type="Proteomes" id="UP000325081"/>
    </source>
</evidence>
<dbReference type="EMBL" id="BKCP01003336">
    <property type="protein sequence ID" value="GER29192.1"/>
    <property type="molecule type" value="Genomic_DNA"/>
</dbReference>
<accession>A0A5A7P8Z6</accession>
<feature type="non-terminal residue" evidence="1">
    <location>
        <position position="1"/>
    </location>
</feature>
<dbReference type="Proteomes" id="UP000325081">
    <property type="component" value="Unassembled WGS sequence"/>
</dbReference>
<proteinExistence type="predicted"/>
<protein>
    <submittedName>
        <fullName evidence="1">Ribonuclease HII</fullName>
    </submittedName>
</protein>
<keyword evidence="2" id="KW-1185">Reference proteome</keyword>
<name>A0A5A7P8Z6_STRAF</name>
<comment type="caution">
    <text evidence="1">The sequence shown here is derived from an EMBL/GenBank/DDBJ whole genome shotgun (WGS) entry which is preliminary data.</text>
</comment>
<evidence type="ECO:0000313" key="1">
    <source>
        <dbReference type="EMBL" id="GER29192.1"/>
    </source>
</evidence>
<sequence>IIGKKSYPFSLEANDISTLTKSDQSASCTNEYTLHMEPQNKLIRDRVWYSKERNLKKLKSDNMKLNGDFLTLAPPSIVDSPPLDHSFQDRQQLSENRTGIADKESVNSGIFHRRSGLVGNSSRYFSNNLGTCQNTNYGNNGNSEKGEIVDLSLKL</sequence>
<organism evidence="1 2">
    <name type="scientific">Striga asiatica</name>
    <name type="common">Asiatic witchweed</name>
    <name type="synonym">Buchnera asiatica</name>
    <dbReference type="NCBI Taxonomy" id="4170"/>
    <lineage>
        <taxon>Eukaryota</taxon>
        <taxon>Viridiplantae</taxon>
        <taxon>Streptophyta</taxon>
        <taxon>Embryophyta</taxon>
        <taxon>Tracheophyta</taxon>
        <taxon>Spermatophyta</taxon>
        <taxon>Magnoliopsida</taxon>
        <taxon>eudicotyledons</taxon>
        <taxon>Gunneridae</taxon>
        <taxon>Pentapetalae</taxon>
        <taxon>asterids</taxon>
        <taxon>lamiids</taxon>
        <taxon>Lamiales</taxon>
        <taxon>Orobanchaceae</taxon>
        <taxon>Buchnereae</taxon>
        <taxon>Striga</taxon>
    </lineage>
</organism>
<dbReference type="OrthoDB" id="1926221at2759"/>
<dbReference type="AlphaFoldDB" id="A0A5A7P8Z6"/>